<gene>
    <name evidence="2" type="primary">AlNc14C564G12155</name>
    <name evidence="2" type="ORF">ALNC14_136620</name>
</gene>
<dbReference type="InterPro" id="IPR006121">
    <property type="entry name" value="HMA_dom"/>
</dbReference>
<dbReference type="EMBL" id="FR824589">
    <property type="protein sequence ID" value="CCA27518.1"/>
    <property type="molecule type" value="Genomic_DNA"/>
</dbReference>
<feature type="domain" description="HMA" evidence="1">
    <location>
        <begin position="1"/>
        <end position="59"/>
    </location>
</feature>
<proteinExistence type="predicted"/>
<reference evidence="2" key="1">
    <citation type="journal article" date="2011" name="PLoS Biol.">
        <title>Gene gain and loss during evolution of obligate parasitism in the white rust pathogen of Arabidopsis thaliana.</title>
        <authorList>
            <person name="Kemen E."/>
            <person name="Gardiner A."/>
            <person name="Schultz-Larsen T."/>
            <person name="Kemen A.C."/>
            <person name="Balmuth A.L."/>
            <person name="Robert-Seilaniantz A."/>
            <person name="Bailey K."/>
            <person name="Holub E."/>
            <person name="Studholme D.J."/>
            <person name="Maclean D."/>
            <person name="Jones J.D."/>
        </authorList>
    </citation>
    <scope>NUCLEOTIDE SEQUENCE</scope>
</reference>
<protein>
    <submittedName>
        <fullName evidence="2">AlNc14C564G12155 protein</fullName>
    </submittedName>
</protein>
<accession>F0X161</accession>
<organism evidence="2">
    <name type="scientific">Albugo laibachii Nc14</name>
    <dbReference type="NCBI Taxonomy" id="890382"/>
    <lineage>
        <taxon>Eukaryota</taxon>
        <taxon>Sar</taxon>
        <taxon>Stramenopiles</taxon>
        <taxon>Oomycota</taxon>
        <taxon>Peronosporomycetes</taxon>
        <taxon>Albuginales</taxon>
        <taxon>Albuginaceae</taxon>
        <taxon>Albugo</taxon>
    </lineage>
</organism>
<reference evidence="2" key="2">
    <citation type="submission" date="2011-02" db="EMBL/GenBank/DDBJ databases">
        <authorList>
            <person name="MacLean D."/>
        </authorList>
    </citation>
    <scope>NUCLEOTIDE SEQUENCE</scope>
</reference>
<evidence type="ECO:0000259" key="1">
    <source>
        <dbReference type="PROSITE" id="PS50846"/>
    </source>
</evidence>
<dbReference type="HOGENOM" id="CLU_134973_3_1_1"/>
<dbReference type="PROSITE" id="PS50846">
    <property type="entry name" value="HMA_2"/>
    <property type="match status" value="1"/>
</dbReference>
<dbReference type="SUPFAM" id="SSF55008">
    <property type="entry name" value="HMA, heavy metal-associated domain"/>
    <property type="match status" value="1"/>
</dbReference>
<sequence>MTCELCSNACTEILKAMPGVLDVECSIEKKEIIVTGQADSAAMFKKLEKWSKENDKGVVKLISA</sequence>
<dbReference type="Gene3D" id="3.30.70.100">
    <property type="match status" value="1"/>
</dbReference>
<dbReference type="GO" id="GO:0046872">
    <property type="term" value="F:metal ion binding"/>
    <property type="evidence" value="ECO:0007669"/>
    <property type="project" value="InterPro"/>
</dbReference>
<dbReference type="Pfam" id="PF00403">
    <property type="entry name" value="HMA"/>
    <property type="match status" value="1"/>
</dbReference>
<dbReference type="InterPro" id="IPR036163">
    <property type="entry name" value="HMA_dom_sf"/>
</dbReference>
<name>F0X161_9STRA</name>
<dbReference type="CDD" id="cd00371">
    <property type="entry name" value="HMA"/>
    <property type="match status" value="1"/>
</dbReference>
<evidence type="ECO:0000313" key="2">
    <source>
        <dbReference type="EMBL" id="CCA27518.1"/>
    </source>
</evidence>
<dbReference type="AlphaFoldDB" id="F0X161"/>